<dbReference type="Pfam" id="PF12937">
    <property type="entry name" value="F-box-like"/>
    <property type="match status" value="1"/>
</dbReference>
<dbReference type="SMART" id="SM00256">
    <property type="entry name" value="FBOX"/>
    <property type="match status" value="1"/>
</dbReference>
<name>A0A9P4HRH0_9PEZI</name>
<dbReference type="InterPro" id="IPR036047">
    <property type="entry name" value="F-box-like_dom_sf"/>
</dbReference>
<sequence length="245" mass="28436">MDLTKMLNQSPVAMDFQQKSPRSPDTAFINQLPMEILEEILVLLPMEDLLFAQCICRHWHDIIQGSRLQRALYMLPDHGDTYGLNPLLMKYFRFSRSVQGELDIILKRSHIGKLITCENASWRKMYPVQPPESLRAFQLCYPKEVEWTGYMRHWDSLCYLRSGASAWKIGEAFGSTTDLILAFVALSKREVAENASKSEEDCDKGMTSFPKDRMATYLSIREWFQATDFFDAGRLALTFDQLPRW</sequence>
<evidence type="ECO:0000313" key="4">
    <source>
        <dbReference type="Proteomes" id="UP000799776"/>
    </source>
</evidence>
<accession>A0A9P4HRH0</accession>
<feature type="region of interest" description="Disordered" evidence="1">
    <location>
        <begin position="1"/>
        <end position="22"/>
    </location>
</feature>
<dbReference type="OrthoDB" id="3800738at2759"/>
<dbReference type="EMBL" id="ML978723">
    <property type="protein sequence ID" value="KAF2086604.1"/>
    <property type="molecule type" value="Genomic_DNA"/>
</dbReference>
<proteinExistence type="predicted"/>
<feature type="domain" description="F-box" evidence="2">
    <location>
        <begin position="26"/>
        <end position="72"/>
    </location>
</feature>
<dbReference type="InterPro" id="IPR001810">
    <property type="entry name" value="F-box_dom"/>
</dbReference>
<dbReference type="AlphaFoldDB" id="A0A9P4HRH0"/>
<evidence type="ECO:0000256" key="1">
    <source>
        <dbReference type="SAM" id="MobiDB-lite"/>
    </source>
</evidence>
<organism evidence="3 4">
    <name type="scientific">Saccharata proteae CBS 121410</name>
    <dbReference type="NCBI Taxonomy" id="1314787"/>
    <lineage>
        <taxon>Eukaryota</taxon>
        <taxon>Fungi</taxon>
        <taxon>Dikarya</taxon>
        <taxon>Ascomycota</taxon>
        <taxon>Pezizomycotina</taxon>
        <taxon>Dothideomycetes</taxon>
        <taxon>Dothideomycetes incertae sedis</taxon>
        <taxon>Botryosphaeriales</taxon>
        <taxon>Saccharataceae</taxon>
        <taxon>Saccharata</taxon>
    </lineage>
</organism>
<dbReference type="Proteomes" id="UP000799776">
    <property type="component" value="Unassembled WGS sequence"/>
</dbReference>
<dbReference type="PROSITE" id="PS50181">
    <property type="entry name" value="FBOX"/>
    <property type="match status" value="1"/>
</dbReference>
<comment type="caution">
    <text evidence="3">The sequence shown here is derived from an EMBL/GenBank/DDBJ whole genome shotgun (WGS) entry which is preliminary data.</text>
</comment>
<reference evidence="3" key="1">
    <citation type="journal article" date="2020" name="Stud. Mycol.">
        <title>101 Dothideomycetes genomes: a test case for predicting lifestyles and emergence of pathogens.</title>
        <authorList>
            <person name="Haridas S."/>
            <person name="Albert R."/>
            <person name="Binder M."/>
            <person name="Bloem J."/>
            <person name="Labutti K."/>
            <person name="Salamov A."/>
            <person name="Andreopoulos B."/>
            <person name="Baker S."/>
            <person name="Barry K."/>
            <person name="Bills G."/>
            <person name="Bluhm B."/>
            <person name="Cannon C."/>
            <person name="Castanera R."/>
            <person name="Culley D."/>
            <person name="Daum C."/>
            <person name="Ezra D."/>
            <person name="Gonzalez J."/>
            <person name="Henrissat B."/>
            <person name="Kuo A."/>
            <person name="Liang C."/>
            <person name="Lipzen A."/>
            <person name="Lutzoni F."/>
            <person name="Magnuson J."/>
            <person name="Mondo S."/>
            <person name="Nolan M."/>
            <person name="Ohm R."/>
            <person name="Pangilinan J."/>
            <person name="Park H.-J."/>
            <person name="Ramirez L."/>
            <person name="Alfaro M."/>
            <person name="Sun H."/>
            <person name="Tritt A."/>
            <person name="Yoshinaga Y."/>
            <person name="Zwiers L.-H."/>
            <person name="Turgeon B."/>
            <person name="Goodwin S."/>
            <person name="Spatafora J."/>
            <person name="Crous P."/>
            <person name="Grigoriev I."/>
        </authorList>
    </citation>
    <scope>NUCLEOTIDE SEQUENCE</scope>
    <source>
        <strain evidence="3">CBS 121410</strain>
    </source>
</reference>
<evidence type="ECO:0000313" key="3">
    <source>
        <dbReference type="EMBL" id="KAF2086604.1"/>
    </source>
</evidence>
<evidence type="ECO:0000259" key="2">
    <source>
        <dbReference type="PROSITE" id="PS50181"/>
    </source>
</evidence>
<gene>
    <name evidence="3" type="ORF">K490DRAFT_57523</name>
</gene>
<dbReference type="Gene3D" id="1.20.1280.50">
    <property type="match status" value="1"/>
</dbReference>
<protein>
    <recommendedName>
        <fullName evidence="2">F-box domain-containing protein</fullName>
    </recommendedName>
</protein>
<keyword evidence="4" id="KW-1185">Reference proteome</keyword>
<dbReference type="SUPFAM" id="SSF81383">
    <property type="entry name" value="F-box domain"/>
    <property type="match status" value="1"/>
</dbReference>